<keyword evidence="1" id="KW-0812">Transmembrane</keyword>
<dbReference type="RefSeq" id="WP_156342094.1">
    <property type="nucleotide sequence ID" value="NZ_CACRSY010000008.1"/>
</dbReference>
<reference evidence="2" key="1">
    <citation type="submission" date="2019-11" db="EMBL/GenBank/DDBJ databases">
        <authorList>
            <person name="Feng L."/>
        </authorList>
    </citation>
    <scope>NUCLEOTIDE SEQUENCE</scope>
    <source>
        <strain evidence="2">BhanseniiLFYP23</strain>
    </source>
</reference>
<gene>
    <name evidence="2" type="ORF">BHLFYP23_02018</name>
</gene>
<name>A0A6N2SC27_BLAHA</name>
<keyword evidence="1" id="KW-1133">Transmembrane helix</keyword>
<organism evidence="2">
    <name type="scientific">Blautia hansenii</name>
    <name type="common">Ruminococcus hansenii</name>
    <dbReference type="NCBI Taxonomy" id="1322"/>
    <lineage>
        <taxon>Bacteria</taxon>
        <taxon>Bacillati</taxon>
        <taxon>Bacillota</taxon>
        <taxon>Clostridia</taxon>
        <taxon>Lachnospirales</taxon>
        <taxon>Lachnospiraceae</taxon>
        <taxon>Blautia</taxon>
    </lineage>
</organism>
<evidence type="ECO:0000256" key="1">
    <source>
        <dbReference type="SAM" id="Phobius"/>
    </source>
</evidence>
<accession>A0A6N2SC27</accession>
<feature type="transmembrane region" description="Helical" evidence="1">
    <location>
        <begin position="251"/>
        <end position="273"/>
    </location>
</feature>
<dbReference type="AlphaFoldDB" id="A0A6N2SC27"/>
<dbReference type="Pfam" id="PF12679">
    <property type="entry name" value="ABC2_membrane_2"/>
    <property type="match status" value="1"/>
</dbReference>
<feature type="transmembrane region" description="Helical" evidence="1">
    <location>
        <begin position="280"/>
        <end position="297"/>
    </location>
</feature>
<dbReference type="PANTHER" id="PTHR43471:SF12">
    <property type="entry name" value="HYPOTHETICAL MEMBRANE PROTEIN, CONSERVED"/>
    <property type="match status" value="1"/>
</dbReference>
<feature type="transmembrane region" description="Helical" evidence="1">
    <location>
        <begin position="205"/>
        <end position="231"/>
    </location>
</feature>
<keyword evidence="1" id="KW-0472">Membrane</keyword>
<evidence type="ECO:0000313" key="2">
    <source>
        <dbReference type="EMBL" id="VYS90514.1"/>
    </source>
</evidence>
<dbReference type="GO" id="GO:0005886">
    <property type="term" value="C:plasma membrane"/>
    <property type="evidence" value="ECO:0007669"/>
    <property type="project" value="UniProtKB-SubCell"/>
</dbReference>
<feature type="transmembrane region" description="Helical" evidence="1">
    <location>
        <begin position="166"/>
        <end position="184"/>
    </location>
</feature>
<dbReference type="EMBL" id="CACRSY010000008">
    <property type="protein sequence ID" value="VYS90514.1"/>
    <property type="molecule type" value="Genomic_DNA"/>
</dbReference>
<protein>
    <submittedName>
        <fullName evidence="2">ABC-2 family transporter protein</fullName>
    </submittedName>
</protein>
<proteinExistence type="predicted"/>
<sequence>MKAIIKRQIKSYLKNPVFWVGILVVFIGVYRLLVPYLTIHYVEKDEKLATEEGKIWDWEGDIMDGYVPSTPEKQRKLWENSIFNSLMKDFEMSEAEATLVIQEIQDMEIDKACQYLEDNYKYYGAEYAYEDFQYHAGSREEINQYIREKLNEHNFSYYFSRKFADYIGLYMGFFATVFLAFLFMQDMRKNTYELLHTKPIKGWKYILGKTVSGFLLMLFVLILLNVGFFVLCKIVSYQAGFSANLLDFLKSSAFYILPNMVMICSVYGFVSLLFRNPIPAVPMLILYMLYSNMLRIGENGSYIGRPLAIMVRFPGNFFDTTPPPMALLNQTFLLIASVFLFCITVYLWKRRRI</sequence>
<feature type="transmembrane region" description="Helical" evidence="1">
    <location>
        <begin position="327"/>
        <end position="348"/>
    </location>
</feature>
<dbReference type="GO" id="GO:0140359">
    <property type="term" value="F:ABC-type transporter activity"/>
    <property type="evidence" value="ECO:0007669"/>
    <property type="project" value="InterPro"/>
</dbReference>
<feature type="transmembrane region" description="Helical" evidence="1">
    <location>
        <begin position="12"/>
        <end position="33"/>
    </location>
</feature>
<dbReference type="PANTHER" id="PTHR43471">
    <property type="entry name" value="ABC TRANSPORTER PERMEASE"/>
    <property type="match status" value="1"/>
</dbReference>